<feature type="signal peptide" evidence="1">
    <location>
        <begin position="1"/>
        <end position="24"/>
    </location>
</feature>
<keyword evidence="1" id="KW-0732">Signal</keyword>
<dbReference type="OrthoDB" id="9808374at2"/>
<evidence type="ECO:0008006" key="4">
    <source>
        <dbReference type="Google" id="ProtNLM"/>
    </source>
</evidence>
<proteinExistence type="predicted"/>
<sequence>MKKCLLLLAIAGLLSLPGMNHANAQTPSSLPPLDASPMDMAYFPVMYPYAVRVKGEPGGPLVARVVYSRPQKKDREIFGKLVPYNKVWRLGANEATEITFFQPVSIGSKAVAKGRYTLYAIPTEKTWTIILNKDNDVYGAYKYDQQKDVLRTEVPVQVLDSAVENFTIVFEKATDGANLRMLWDKTEASLPIKFTTGK</sequence>
<gene>
    <name evidence="2" type="ORF">GA0116948_102399</name>
</gene>
<feature type="chain" id="PRO_5008689065" description="DUF2911 domain-containing protein" evidence="1">
    <location>
        <begin position="25"/>
        <end position="198"/>
    </location>
</feature>
<dbReference type="RefSeq" id="WP_089709596.1">
    <property type="nucleotide sequence ID" value="NZ_FMAR01000002.1"/>
</dbReference>
<evidence type="ECO:0000313" key="3">
    <source>
        <dbReference type="Proteomes" id="UP000242818"/>
    </source>
</evidence>
<dbReference type="EMBL" id="FMAR01000002">
    <property type="protein sequence ID" value="SCC01215.1"/>
    <property type="molecule type" value="Genomic_DNA"/>
</dbReference>
<dbReference type="STRING" id="1335309.GA0116948_102399"/>
<dbReference type="Pfam" id="PF11138">
    <property type="entry name" value="DUF2911"/>
    <property type="match status" value="1"/>
</dbReference>
<protein>
    <recommendedName>
        <fullName evidence="4">DUF2911 domain-containing protein</fullName>
    </recommendedName>
</protein>
<keyword evidence="3" id="KW-1185">Reference proteome</keyword>
<dbReference type="InterPro" id="IPR021314">
    <property type="entry name" value="DUF2911"/>
</dbReference>
<evidence type="ECO:0000256" key="1">
    <source>
        <dbReference type="SAM" id="SignalP"/>
    </source>
</evidence>
<dbReference type="AlphaFoldDB" id="A0A1C4B2W5"/>
<evidence type="ECO:0000313" key="2">
    <source>
        <dbReference type="EMBL" id="SCC01215.1"/>
    </source>
</evidence>
<accession>A0A1C4B2W5</accession>
<name>A0A1C4B2W5_9BACT</name>
<dbReference type="Proteomes" id="UP000242818">
    <property type="component" value="Unassembled WGS sequence"/>
</dbReference>
<reference evidence="2 3" key="1">
    <citation type="submission" date="2016-08" db="EMBL/GenBank/DDBJ databases">
        <authorList>
            <person name="Seilhamer J.J."/>
        </authorList>
    </citation>
    <scope>NUCLEOTIDE SEQUENCE [LARGE SCALE GENOMIC DNA]</scope>
    <source>
        <strain evidence="2 3">A37T2</strain>
    </source>
</reference>
<organism evidence="2 3">
    <name type="scientific">Chitinophaga costaii</name>
    <dbReference type="NCBI Taxonomy" id="1335309"/>
    <lineage>
        <taxon>Bacteria</taxon>
        <taxon>Pseudomonadati</taxon>
        <taxon>Bacteroidota</taxon>
        <taxon>Chitinophagia</taxon>
        <taxon>Chitinophagales</taxon>
        <taxon>Chitinophagaceae</taxon>
        <taxon>Chitinophaga</taxon>
    </lineage>
</organism>